<evidence type="ECO:0000256" key="2">
    <source>
        <dbReference type="ARBA" id="ARBA00023015"/>
    </source>
</evidence>
<protein>
    <submittedName>
        <fullName evidence="7">Two-component response regulator ORR21 isoform X1</fullName>
    </submittedName>
</protein>
<dbReference type="Gene3D" id="1.10.10.60">
    <property type="entry name" value="Homeodomain-like"/>
    <property type="match status" value="1"/>
</dbReference>
<evidence type="ECO:0000313" key="7">
    <source>
        <dbReference type="RefSeq" id="XP_056693533.1"/>
    </source>
</evidence>
<evidence type="ECO:0000313" key="6">
    <source>
        <dbReference type="Proteomes" id="UP000813463"/>
    </source>
</evidence>
<dbReference type="Proteomes" id="UP000813463">
    <property type="component" value="Chromosome 2"/>
</dbReference>
<feature type="domain" description="Response regulatory" evidence="5">
    <location>
        <begin position="33"/>
        <end position="148"/>
    </location>
</feature>
<dbReference type="GeneID" id="110799560"/>
<keyword evidence="2" id="KW-0805">Transcription regulation</keyword>
<dbReference type="InterPro" id="IPR045279">
    <property type="entry name" value="ARR-like"/>
</dbReference>
<reference evidence="6" key="1">
    <citation type="journal article" date="2021" name="Nat. Commun.">
        <title>Genomic analyses provide insights into spinach domestication and the genetic basis of agronomic traits.</title>
        <authorList>
            <person name="Cai X."/>
            <person name="Sun X."/>
            <person name="Xu C."/>
            <person name="Sun H."/>
            <person name="Wang X."/>
            <person name="Ge C."/>
            <person name="Zhang Z."/>
            <person name="Wang Q."/>
            <person name="Fei Z."/>
            <person name="Jiao C."/>
            <person name="Wang Q."/>
        </authorList>
    </citation>
    <scope>NUCLEOTIDE SEQUENCE [LARGE SCALE GENOMIC DNA]</scope>
    <source>
        <strain evidence="6">cv. Varoflay</strain>
    </source>
</reference>
<dbReference type="InterPro" id="IPR001789">
    <property type="entry name" value="Sig_transdc_resp-reg_receiver"/>
</dbReference>
<dbReference type="Gene3D" id="3.40.50.2300">
    <property type="match status" value="1"/>
</dbReference>
<comment type="caution">
    <text evidence="4">Lacks conserved residue(s) required for the propagation of feature annotation.</text>
</comment>
<dbReference type="PROSITE" id="PS50110">
    <property type="entry name" value="RESPONSE_REGULATORY"/>
    <property type="match status" value="1"/>
</dbReference>
<keyword evidence="1" id="KW-0902">Two-component regulatory system</keyword>
<evidence type="ECO:0000256" key="1">
    <source>
        <dbReference type="ARBA" id="ARBA00023012"/>
    </source>
</evidence>
<accession>A0ABM3RD38</accession>
<dbReference type="PANTHER" id="PTHR43874:SF62">
    <property type="entry name" value="TWO-COMPONENT RESPONSE REGULATOR ARR6"/>
    <property type="match status" value="1"/>
</dbReference>
<dbReference type="SUPFAM" id="SSF52172">
    <property type="entry name" value="CheY-like"/>
    <property type="match status" value="1"/>
</dbReference>
<keyword evidence="3" id="KW-0804">Transcription</keyword>
<dbReference type="InterPro" id="IPR011006">
    <property type="entry name" value="CheY-like_superfamily"/>
</dbReference>
<dbReference type="RefSeq" id="XP_056693533.1">
    <property type="nucleotide sequence ID" value="XM_056837555.1"/>
</dbReference>
<dbReference type="SMART" id="SM00448">
    <property type="entry name" value="REC"/>
    <property type="match status" value="1"/>
</dbReference>
<evidence type="ECO:0000259" key="5">
    <source>
        <dbReference type="PROSITE" id="PS50110"/>
    </source>
</evidence>
<keyword evidence="6" id="KW-1185">Reference proteome</keyword>
<dbReference type="PANTHER" id="PTHR43874">
    <property type="entry name" value="TWO-COMPONENT RESPONSE REGULATOR"/>
    <property type="match status" value="1"/>
</dbReference>
<proteinExistence type="predicted"/>
<name>A0ABM3RD38_SPIOL</name>
<reference evidence="7" key="2">
    <citation type="submission" date="2025-08" db="UniProtKB">
        <authorList>
            <consortium name="RefSeq"/>
        </authorList>
    </citation>
    <scope>IDENTIFICATION</scope>
    <source>
        <tissue evidence="7">Leaf</tissue>
    </source>
</reference>
<organism evidence="6 7">
    <name type="scientific">Spinacia oleracea</name>
    <name type="common">Spinach</name>
    <dbReference type="NCBI Taxonomy" id="3562"/>
    <lineage>
        <taxon>Eukaryota</taxon>
        <taxon>Viridiplantae</taxon>
        <taxon>Streptophyta</taxon>
        <taxon>Embryophyta</taxon>
        <taxon>Tracheophyta</taxon>
        <taxon>Spermatophyta</taxon>
        <taxon>Magnoliopsida</taxon>
        <taxon>eudicotyledons</taxon>
        <taxon>Gunneridae</taxon>
        <taxon>Pentapetalae</taxon>
        <taxon>Caryophyllales</taxon>
        <taxon>Chenopodiaceae</taxon>
        <taxon>Chenopodioideae</taxon>
        <taxon>Anserineae</taxon>
        <taxon>Spinacia</taxon>
    </lineage>
</organism>
<dbReference type="Pfam" id="PF00072">
    <property type="entry name" value="Response_reg"/>
    <property type="match status" value="1"/>
</dbReference>
<evidence type="ECO:0000256" key="3">
    <source>
        <dbReference type="ARBA" id="ARBA00023163"/>
    </source>
</evidence>
<sequence>MVVSYKGDVLRKFHFSPSIPLGSMDVKSFTDICILLVDPDTRSSRNTLEVLLDANYRVVTACQGTDALNTLQNKKRKVDLVLMTTKLPDMCAFEVLDILQMNFRLPVVMVCDTYHGPTMLRFLQNGAMYCLVKPLLPKNVKTLWQHSIIMERELNRDYCESPLLEFTDKEAENHQAEELDKGEGSSTGLSSSFTWTSSLEANLIRIVRDLGVDVATPAELIRRMNVPGLTIDFVIEKLQELEIYPETLELQFNSVTVSPTPAPHPIAGPEMP</sequence>
<evidence type="ECO:0000256" key="4">
    <source>
        <dbReference type="PROSITE-ProRule" id="PRU00169"/>
    </source>
</evidence>
<gene>
    <name evidence="7" type="primary">LOC110799560</name>
</gene>